<dbReference type="InParanoid" id="G8ZL63"/>
<protein>
    <recommendedName>
        <fullName evidence="3">RRM domain-containing protein</fullName>
    </recommendedName>
</protein>
<feature type="compositionally biased region" description="Acidic residues" evidence="2">
    <location>
        <begin position="292"/>
        <end position="314"/>
    </location>
</feature>
<evidence type="ECO:0000259" key="3">
    <source>
        <dbReference type="PROSITE" id="PS50102"/>
    </source>
</evidence>
<dbReference type="Proteomes" id="UP000005627">
    <property type="component" value="Chromosome 1"/>
</dbReference>
<feature type="region of interest" description="Disordered" evidence="2">
    <location>
        <begin position="281"/>
        <end position="351"/>
    </location>
</feature>
<feature type="domain" description="RRM" evidence="3">
    <location>
        <begin position="6"/>
        <end position="82"/>
    </location>
</feature>
<dbReference type="InterPro" id="IPR035979">
    <property type="entry name" value="RBD_domain_sf"/>
</dbReference>
<proteinExistence type="predicted"/>
<dbReference type="GeneID" id="11503245"/>
<evidence type="ECO:0000313" key="4">
    <source>
        <dbReference type="EMBL" id="CCE89357.1"/>
    </source>
</evidence>
<dbReference type="FunCoup" id="G8ZL63">
    <property type="interactions" value="192"/>
</dbReference>
<feature type="region of interest" description="Disordered" evidence="2">
    <location>
        <begin position="209"/>
        <end position="228"/>
    </location>
</feature>
<feature type="compositionally biased region" description="Polar residues" evidence="2">
    <location>
        <begin position="329"/>
        <end position="341"/>
    </location>
</feature>
<dbReference type="STRING" id="1076872.G8ZL63"/>
<evidence type="ECO:0000256" key="1">
    <source>
        <dbReference type="PROSITE-ProRule" id="PRU00176"/>
    </source>
</evidence>
<dbReference type="InterPro" id="IPR000504">
    <property type="entry name" value="RRM_dom"/>
</dbReference>
<dbReference type="GO" id="GO:0008428">
    <property type="term" value="F:ribonuclease inhibitor activity"/>
    <property type="evidence" value="ECO:0007669"/>
    <property type="project" value="EnsemblFungi"/>
</dbReference>
<dbReference type="RefSeq" id="XP_003678568.1">
    <property type="nucleotide sequence ID" value="XM_003678520.1"/>
</dbReference>
<dbReference type="Gene3D" id="3.30.70.330">
    <property type="match status" value="1"/>
</dbReference>
<dbReference type="OrthoDB" id="21643at2759"/>
<evidence type="ECO:0000256" key="2">
    <source>
        <dbReference type="SAM" id="MobiDB-lite"/>
    </source>
</evidence>
<name>G8ZL63_TORDE</name>
<dbReference type="HOGENOM" id="CLU_020873_1_0_1"/>
<keyword evidence="5" id="KW-1185">Reference proteome</keyword>
<dbReference type="GO" id="GO:0005730">
    <property type="term" value="C:nucleolus"/>
    <property type="evidence" value="ECO:0007669"/>
    <property type="project" value="EnsemblFungi"/>
</dbReference>
<dbReference type="eggNOG" id="ENOG502QQ4K">
    <property type="taxonomic scope" value="Eukaryota"/>
</dbReference>
<sequence>MSAVTRRLYVGNVFQDTDVCLEELYNRFAKFGRCLSEDFEKHGTFAYINMEFDDEAQFHRLRNSFNNVKFKGNELRVNVAKPDWKTAWEIKHKQDEEQRQTLNAVTEKRNWEHFKKIENIEMSWEDRKNVIPGRVRKSPRSKVQMRNITFRLNVNGSLKVYKCYKTKLWGYEREKDVKDLVSKFVNNKWRNGEDHIVDRLDYSRAKRSVGSMVEDDSPEQHEDAEVIDEKEEMNKVKNVLAGVLDEFEFDKPLQLSDDEGNEIPLYQKSKIQDVNADADEESMLPNNKEPDQANEDDEEQEEEDEAEDEDEDEPIPTFTNGPSAETPPNDGTVSNTGTLRSLFNPEGTEPTSSFKLIAESDEDIDHQMDEEVEQVTVTTQEIQQMERPVQNKEKHHLFFPHFDSPFMVGQTMLSKLKTSDVMEKLTDWEDRFWENRGDWTKELKRRRRDALRHLNKRKAGKGSGLLL</sequence>
<dbReference type="GO" id="GO:0003723">
    <property type="term" value="F:RNA binding"/>
    <property type="evidence" value="ECO:0007669"/>
    <property type="project" value="UniProtKB-UniRule"/>
</dbReference>
<dbReference type="SUPFAM" id="SSF54928">
    <property type="entry name" value="RNA-binding domain, RBD"/>
    <property type="match status" value="1"/>
</dbReference>
<dbReference type="EMBL" id="HE616742">
    <property type="protein sequence ID" value="CCE89357.1"/>
    <property type="molecule type" value="Genomic_DNA"/>
</dbReference>
<dbReference type="KEGG" id="tdl:TDEL_0A00250"/>
<dbReference type="PROSITE" id="PS50102">
    <property type="entry name" value="RRM"/>
    <property type="match status" value="1"/>
</dbReference>
<gene>
    <name evidence="4" type="primary">TDEL0A00250</name>
    <name evidence="4" type="ORF">TDEL_0A00250</name>
</gene>
<dbReference type="AlphaFoldDB" id="G8ZL63"/>
<organism evidence="4 5">
    <name type="scientific">Torulaspora delbrueckii</name>
    <name type="common">Yeast</name>
    <name type="synonym">Candida colliculosa</name>
    <dbReference type="NCBI Taxonomy" id="4950"/>
    <lineage>
        <taxon>Eukaryota</taxon>
        <taxon>Fungi</taxon>
        <taxon>Dikarya</taxon>
        <taxon>Ascomycota</taxon>
        <taxon>Saccharomycotina</taxon>
        <taxon>Saccharomycetes</taxon>
        <taxon>Saccharomycetales</taxon>
        <taxon>Saccharomycetaceae</taxon>
        <taxon>Torulaspora</taxon>
    </lineage>
</organism>
<accession>G8ZL63</accession>
<reference evidence="4 5" key="1">
    <citation type="journal article" date="2011" name="Proc. Natl. Acad. Sci. U.S.A.">
        <title>Evolutionary erosion of yeast sex chromosomes by mating-type switching accidents.</title>
        <authorList>
            <person name="Gordon J.L."/>
            <person name="Armisen D."/>
            <person name="Proux-Wera E."/>
            <person name="Oheigeartaigh S.S."/>
            <person name="Byrne K.P."/>
            <person name="Wolfe K.H."/>
        </authorList>
    </citation>
    <scope>NUCLEOTIDE SEQUENCE [LARGE SCALE GENOMIC DNA]</scope>
    <source>
        <strain evidence="5">ATCC 10662 / CBS 1146 / NBRC 0425 / NCYC 2629 / NRRL Y-866</strain>
    </source>
</reference>
<evidence type="ECO:0000313" key="5">
    <source>
        <dbReference type="Proteomes" id="UP000005627"/>
    </source>
</evidence>
<dbReference type="InterPro" id="IPR012677">
    <property type="entry name" value="Nucleotide-bd_a/b_plait_sf"/>
</dbReference>
<dbReference type="GO" id="GO:0000463">
    <property type="term" value="P:maturation of LSU-rRNA from tricistronic rRNA transcript (SSU-rRNA, 5.8S rRNA, LSU-rRNA)"/>
    <property type="evidence" value="ECO:0007669"/>
    <property type="project" value="EnsemblFungi"/>
</dbReference>
<keyword evidence="1" id="KW-0694">RNA-binding</keyword>